<comment type="caution">
    <text evidence="1">The sequence shown here is derived from an EMBL/GenBank/DDBJ whole genome shotgun (WGS) entry which is preliminary data.</text>
</comment>
<reference evidence="1" key="1">
    <citation type="submission" date="2019-08" db="EMBL/GenBank/DDBJ databases">
        <authorList>
            <person name="Liu F."/>
        </authorList>
    </citation>
    <scope>NUCLEOTIDE SEQUENCE [LARGE SCALE GENOMIC DNA]</scope>
    <source>
        <strain evidence="1">PA1801</strain>
        <tissue evidence="1">Leaf</tissue>
    </source>
</reference>
<evidence type="ECO:0000313" key="1">
    <source>
        <dbReference type="EMBL" id="KAA3472712.1"/>
    </source>
</evidence>
<dbReference type="AlphaFoldDB" id="A0A5B6VUW5"/>
<sequence length="63" mass="7184">MPRPHQRTSVKSCKNCTLEEENLKKLHSCEIKELFCMEGDTGNKEMYAAPTLSTIKKNKLGRS</sequence>
<dbReference type="Proteomes" id="UP000325315">
    <property type="component" value="Unassembled WGS sequence"/>
</dbReference>
<keyword evidence="2" id="KW-1185">Reference proteome</keyword>
<organism evidence="1 2">
    <name type="scientific">Gossypium australe</name>
    <dbReference type="NCBI Taxonomy" id="47621"/>
    <lineage>
        <taxon>Eukaryota</taxon>
        <taxon>Viridiplantae</taxon>
        <taxon>Streptophyta</taxon>
        <taxon>Embryophyta</taxon>
        <taxon>Tracheophyta</taxon>
        <taxon>Spermatophyta</taxon>
        <taxon>Magnoliopsida</taxon>
        <taxon>eudicotyledons</taxon>
        <taxon>Gunneridae</taxon>
        <taxon>Pentapetalae</taxon>
        <taxon>rosids</taxon>
        <taxon>malvids</taxon>
        <taxon>Malvales</taxon>
        <taxon>Malvaceae</taxon>
        <taxon>Malvoideae</taxon>
        <taxon>Gossypium</taxon>
    </lineage>
</organism>
<name>A0A5B6VUW5_9ROSI</name>
<proteinExistence type="predicted"/>
<evidence type="ECO:0000313" key="2">
    <source>
        <dbReference type="Proteomes" id="UP000325315"/>
    </source>
</evidence>
<accession>A0A5B6VUW5</accession>
<dbReference type="EMBL" id="SMMG02000005">
    <property type="protein sequence ID" value="KAA3472712.1"/>
    <property type="molecule type" value="Genomic_DNA"/>
</dbReference>
<gene>
    <name evidence="1" type="ORF">EPI10_023172</name>
</gene>
<protein>
    <submittedName>
        <fullName evidence="1">Putative disease resistance protein</fullName>
    </submittedName>
</protein>